<dbReference type="PANTHER" id="PTHR16291">
    <property type="entry name" value="NUCLEAR CAP-BINDING PROTEIN SUBUNIT 3"/>
    <property type="match status" value="1"/>
</dbReference>
<dbReference type="EMBL" id="CP051140">
    <property type="protein sequence ID" value="QIW98269.1"/>
    <property type="molecule type" value="Genomic_DNA"/>
</dbReference>
<gene>
    <name evidence="2" type="ORF">AMS68_003787</name>
</gene>
<feature type="compositionally biased region" description="Basic and acidic residues" evidence="1">
    <location>
        <begin position="217"/>
        <end position="278"/>
    </location>
</feature>
<name>A0A6H0XUZ5_9PEZI</name>
<protein>
    <submittedName>
        <fullName evidence="2">Uncharacterized protein</fullName>
    </submittedName>
</protein>
<sequence>MEDDMDIDIDLEEEDPEIAQLKAQAQAISERAQAAQAESEVMNVVEEAEDGELRGLYPITEKLHIRGLDNLTTANIRAYVKEHHTDETFKRVEWIDDTSANLIFSSSEAASEALTALSAEESPEALEVRAAKQMTTHPDVQLQIRQAVAADVKLPGAKDRSRFYLMNPEYDPDNRATHRKRRYEDERNGSYKRRRNDNRRTSSDSPAFDVNLYDDDTPVRDASVERKRTQMQDLFANRKTERSTPISKKNDGRLRDRSASPVRDGDGRYGFDETEPHRRAARQRSATPPHLRKARRREYGEEDGKYLPRHHDRRTDTSRAKTIKELFPDKNGAHKRSDAQDLHADHVADIFVPKSKPKKGDLFDRITTGKEHGRLNDTDGDVREGFSILGAAKDRPENPLVKELFLSRLLVPRRIF</sequence>
<feature type="compositionally biased region" description="Basic and acidic residues" evidence="1">
    <location>
        <begin position="172"/>
        <end position="189"/>
    </location>
</feature>
<evidence type="ECO:0000313" key="3">
    <source>
        <dbReference type="Proteomes" id="UP000503462"/>
    </source>
</evidence>
<keyword evidence="3" id="KW-1185">Reference proteome</keyword>
<dbReference type="GO" id="GO:0000340">
    <property type="term" value="F:RNA 7-methylguanosine cap binding"/>
    <property type="evidence" value="ECO:0007669"/>
    <property type="project" value="InterPro"/>
</dbReference>
<evidence type="ECO:0000313" key="2">
    <source>
        <dbReference type="EMBL" id="QIW98269.1"/>
    </source>
</evidence>
<dbReference type="PANTHER" id="PTHR16291:SF0">
    <property type="entry name" value="NUCLEAR CAP-BINDING PROTEIN SUBUNIT 3"/>
    <property type="match status" value="1"/>
</dbReference>
<organism evidence="2 3">
    <name type="scientific">Peltaster fructicola</name>
    <dbReference type="NCBI Taxonomy" id="286661"/>
    <lineage>
        <taxon>Eukaryota</taxon>
        <taxon>Fungi</taxon>
        <taxon>Dikarya</taxon>
        <taxon>Ascomycota</taxon>
        <taxon>Pezizomycotina</taxon>
        <taxon>Dothideomycetes</taxon>
        <taxon>Dothideomycetes incertae sedis</taxon>
        <taxon>Peltaster</taxon>
    </lineage>
</organism>
<evidence type="ECO:0000256" key="1">
    <source>
        <dbReference type="SAM" id="MobiDB-lite"/>
    </source>
</evidence>
<reference evidence="2 3" key="1">
    <citation type="journal article" date="2016" name="Sci. Rep.">
        <title>Peltaster fructicola genome reveals evolution from an invasive phytopathogen to an ectophytic parasite.</title>
        <authorList>
            <person name="Xu C."/>
            <person name="Chen H."/>
            <person name="Gleason M.L."/>
            <person name="Xu J.R."/>
            <person name="Liu H."/>
            <person name="Zhang R."/>
            <person name="Sun G."/>
        </authorList>
    </citation>
    <scope>NUCLEOTIDE SEQUENCE [LARGE SCALE GENOMIC DNA]</scope>
    <source>
        <strain evidence="2 3">LNHT1506</strain>
    </source>
</reference>
<dbReference type="Proteomes" id="UP000503462">
    <property type="component" value="Chromosome 2"/>
</dbReference>
<dbReference type="OrthoDB" id="422106at2759"/>
<dbReference type="AlphaFoldDB" id="A0A6H0XUZ5"/>
<accession>A0A6H0XUZ5</accession>
<dbReference type="Pfam" id="PF10309">
    <property type="entry name" value="NCBP3"/>
    <property type="match status" value="1"/>
</dbReference>
<dbReference type="GO" id="GO:0005634">
    <property type="term" value="C:nucleus"/>
    <property type="evidence" value="ECO:0007669"/>
    <property type="project" value="TreeGrafter"/>
</dbReference>
<proteinExistence type="predicted"/>
<dbReference type="GO" id="GO:0003729">
    <property type="term" value="F:mRNA binding"/>
    <property type="evidence" value="ECO:0007669"/>
    <property type="project" value="InterPro"/>
</dbReference>
<feature type="region of interest" description="Disordered" evidence="1">
    <location>
        <begin position="165"/>
        <end position="317"/>
    </location>
</feature>
<feature type="compositionally biased region" description="Basic and acidic residues" evidence="1">
    <location>
        <begin position="297"/>
        <end position="306"/>
    </location>
</feature>
<dbReference type="InterPro" id="IPR019416">
    <property type="entry name" value="NCBP3"/>
</dbReference>